<dbReference type="GO" id="GO:0000815">
    <property type="term" value="C:ESCRT III complex"/>
    <property type="evidence" value="ECO:0007669"/>
    <property type="project" value="TreeGrafter"/>
</dbReference>
<name>A0AAV7EUW3_ARIFI</name>
<dbReference type="Pfam" id="PF03357">
    <property type="entry name" value="Snf7"/>
    <property type="match status" value="1"/>
</dbReference>
<evidence type="ECO:0000313" key="2">
    <source>
        <dbReference type="EMBL" id="KAG9452184.1"/>
    </source>
</evidence>
<dbReference type="Proteomes" id="UP000825729">
    <property type="component" value="Unassembled WGS sequence"/>
</dbReference>
<comment type="caution">
    <text evidence="2">The sequence shown here is derived from an EMBL/GenBank/DDBJ whole genome shotgun (WGS) entry which is preliminary data.</text>
</comment>
<keyword evidence="1" id="KW-0175">Coiled coil</keyword>
<organism evidence="2 3">
    <name type="scientific">Aristolochia fimbriata</name>
    <name type="common">White veined hardy Dutchman's pipe vine</name>
    <dbReference type="NCBI Taxonomy" id="158543"/>
    <lineage>
        <taxon>Eukaryota</taxon>
        <taxon>Viridiplantae</taxon>
        <taxon>Streptophyta</taxon>
        <taxon>Embryophyta</taxon>
        <taxon>Tracheophyta</taxon>
        <taxon>Spermatophyta</taxon>
        <taxon>Magnoliopsida</taxon>
        <taxon>Magnoliidae</taxon>
        <taxon>Piperales</taxon>
        <taxon>Aristolochiaceae</taxon>
        <taxon>Aristolochia</taxon>
    </lineage>
</organism>
<keyword evidence="3" id="KW-1185">Reference proteome</keyword>
<dbReference type="EMBL" id="JAINDJ010000003">
    <property type="protein sequence ID" value="KAG9452184.1"/>
    <property type="molecule type" value="Genomic_DNA"/>
</dbReference>
<evidence type="ECO:0000256" key="1">
    <source>
        <dbReference type="SAM" id="Coils"/>
    </source>
</evidence>
<dbReference type="GO" id="GO:0009898">
    <property type="term" value="C:cytoplasmic side of plasma membrane"/>
    <property type="evidence" value="ECO:0007669"/>
    <property type="project" value="TreeGrafter"/>
</dbReference>
<dbReference type="GO" id="GO:0006900">
    <property type="term" value="P:vesicle budding from membrane"/>
    <property type="evidence" value="ECO:0007669"/>
    <property type="project" value="TreeGrafter"/>
</dbReference>
<protein>
    <submittedName>
        <fullName evidence="2">Uncharacterized protein</fullName>
    </submittedName>
</protein>
<dbReference type="GO" id="GO:0032511">
    <property type="term" value="P:late endosome to vacuole transport via multivesicular body sorting pathway"/>
    <property type="evidence" value="ECO:0007669"/>
    <property type="project" value="TreeGrafter"/>
</dbReference>
<feature type="coiled-coil region" evidence="1">
    <location>
        <begin position="17"/>
        <end position="44"/>
    </location>
</feature>
<dbReference type="PANTHER" id="PTHR22761">
    <property type="entry name" value="CHARGED MULTIVESICULAR BODY PROTEIN"/>
    <property type="match status" value="1"/>
</dbReference>
<gene>
    <name evidence="2" type="ORF">H6P81_005088</name>
</gene>
<dbReference type="PANTHER" id="PTHR22761:SF91">
    <property type="entry name" value="OS07G0490700 PROTEIN"/>
    <property type="match status" value="1"/>
</dbReference>
<dbReference type="Gene3D" id="1.10.287.1060">
    <property type="entry name" value="ESAT-6-like"/>
    <property type="match status" value="1"/>
</dbReference>
<dbReference type="GO" id="GO:0005771">
    <property type="term" value="C:multivesicular body"/>
    <property type="evidence" value="ECO:0007669"/>
    <property type="project" value="TreeGrafter"/>
</dbReference>
<dbReference type="InterPro" id="IPR005024">
    <property type="entry name" value="Snf7_fam"/>
</dbReference>
<dbReference type="AlphaFoldDB" id="A0AAV7EUW3"/>
<sequence length="125" mass="14370">MFGLFRSCAQGETPSAALQLKQAMEMLEEKENALQRKISIEHERFQEFTKAKNKQAALQSLKRRKFYEDRLQKVGSFQARIHIQEEKLLETHLTHLGDRKQIKGNLKGSSVNTKIKSSKSKVLAV</sequence>
<proteinExistence type="predicted"/>
<evidence type="ECO:0000313" key="3">
    <source>
        <dbReference type="Proteomes" id="UP000825729"/>
    </source>
</evidence>
<reference evidence="2 3" key="1">
    <citation type="submission" date="2021-07" db="EMBL/GenBank/DDBJ databases">
        <title>The Aristolochia fimbriata genome: insights into angiosperm evolution, floral development and chemical biosynthesis.</title>
        <authorList>
            <person name="Jiao Y."/>
        </authorList>
    </citation>
    <scope>NUCLEOTIDE SEQUENCE [LARGE SCALE GENOMIC DNA]</scope>
    <source>
        <strain evidence="2">IBCAS-2021</strain>
        <tissue evidence="2">Leaf</tissue>
    </source>
</reference>
<accession>A0AAV7EUW3</accession>